<feature type="compositionally biased region" description="Polar residues" evidence="1">
    <location>
        <begin position="565"/>
        <end position="577"/>
    </location>
</feature>
<feature type="compositionally biased region" description="Basic and acidic residues" evidence="1">
    <location>
        <begin position="301"/>
        <end position="316"/>
    </location>
</feature>
<evidence type="ECO:0000313" key="3">
    <source>
        <dbReference type="Proteomes" id="UP001295423"/>
    </source>
</evidence>
<feature type="compositionally biased region" description="Basic and acidic residues" evidence="1">
    <location>
        <begin position="526"/>
        <end position="540"/>
    </location>
</feature>
<feature type="region of interest" description="Disordered" evidence="1">
    <location>
        <begin position="301"/>
        <end position="353"/>
    </location>
</feature>
<feature type="compositionally biased region" description="Basic and acidic residues" evidence="1">
    <location>
        <begin position="390"/>
        <end position="405"/>
    </location>
</feature>
<evidence type="ECO:0000313" key="2">
    <source>
        <dbReference type="EMBL" id="CAJ1946279.1"/>
    </source>
</evidence>
<accession>A0AAD2CUM9</accession>
<feature type="region of interest" description="Disordered" evidence="1">
    <location>
        <begin position="376"/>
        <end position="414"/>
    </location>
</feature>
<feature type="region of interest" description="Disordered" evidence="1">
    <location>
        <begin position="440"/>
        <end position="604"/>
    </location>
</feature>
<protein>
    <submittedName>
        <fullName evidence="2">Uncharacterized protein</fullName>
    </submittedName>
</protein>
<name>A0AAD2CUM9_9STRA</name>
<keyword evidence="3" id="KW-1185">Reference proteome</keyword>
<feature type="compositionally biased region" description="Polar residues" evidence="1">
    <location>
        <begin position="165"/>
        <end position="176"/>
    </location>
</feature>
<feature type="compositionally biased region" description="Basic and acidic residues" evidence="1">
    <location>
        <begin position="578"/>
        <end position="587"/>
    </location>
</feature>
<feature type="region of interest" description="Disordered" evidence="1">
    <location>
        <begin position="625"/>
        <end position="704"/>
    </location>
</feature>
<evidence type="ECO:0000256" key="1">
    <source>
        <dbReference type="SAM" id="MobiDB-lite"/>
    </source>
</evidence>
<proteinExistence type="predicted"/>
<dbReference type="AlphaFoldDB" id="A0AAD2CUM9"/>
<reference evidence="2" key="1">
    <citation type="submission" date="2023-08" db="EMBL/GenBank/DDBJ databases">
        <authorList>
            <person name="Audoor S."/>
            <person name="Bilcke G."/>
        </authorList>
    </citation>
    <scope>NUCLEOTIDE SEQUENCE</scope>
</reference>
<sequence length="941" mass="104786">MMLRNDEGYQDMLHNRDEACSATKGRLSVSIGSRSKSPRVVGWKGEAVESFRPINIEVRSDENVTSPLNSATSFRSGKMFWQKLLEEKHDDVPALSPSSGSESSTSEYAEIHVTGSTVSSITDHSGFGGLKIPLKSPLSVDIPSSSTSLHSLSVSSIDNRRPSRDTNSQEMNNPPSNDDIDPHQRLSNQGMSKFGDGKKRAPSPVAYPFGMLPAKSPRFKTMSESSFESPKASFDDENDKHDMPAMGTPVIEQHLSTSWATIANENKVKVVRSFVPLSASNKKDSFKSAYSAWQRAGLMKENRDDNDHTREQDNVREQVVAPSPRKVVVSPRLVQQVTETRDSELDESVPESTQVLKGEDVVQHYKAWQRAGLMKKDAGLKSKMRLPSRQSEHPRTKPTKTERRQASGVVRKAPDTLGNPYRVWQKVGLMKSGLRNEDRQFRPSKPRALPMAPSTAANVRQVHKQKTGKRTPTEKRSKPMVLPMAPSTAANVRQVPKQKTGRRAPTEERSKPMPLPLAPSTVANVREVRNQEPFERRPIDESEDHDDEFTNILNNIRHNSDTKENSPLGSQEGSLSKSSHDRNKTECDSVSSHHRRAGVGGLSIQTASANGSTIDFFDQMREQLSPRANVRSSPASSGQDQNTLGKDELYPKSPANSSSIFRTSDSKASGHQGFEATIRAGKEKLHSWEEKSPESRNRPTSTHFQQICKSIESSDKTEGPLANLGGNRAIVLLERDNKYEVLVGQTNHSSNQQELVLKNLEVIASEKTAEVEAECDGACQCSQSIFSGNDNLIDFFLPQMGMACTCREQHWKCANPDDPTAIENVLRPWQVQFLHRFGITHAEELVKARHRSVGILGKAMRQWRIKEGMQTFRTSSCIMALDIWSKTCKAYVRSIRKQLGTKDGPHGTREMPRTLIPQISKFLMENPPAQTPQKSFDTILA</sequence>
<feature type="compositionally biased region" description="Basic and acidic residues" evidence="1">
    <location>
        <begin position="680"/>
        <end position="697"/>
    </location>
</feature>
<comment type="caution">
    <text evidence="2">The sequence shown here is derived from an EMBL/GenBank/DDBJ whole genome shotgun (WGS) entry which is preliminary data.</text>
</comment>
<dbReference type="EMBL" id="CAKOGP040001668">
    <property type="protein sequence ID" value="CAJ1946279.1"/>
    <property type="molecule type" value="Genomic_DNA"/>
</dbReference>
<gene>
    <name evidence="2" type="ORF">CYCCA115_LOCUS10420</name>
</gene>
<dbReference type="Proteomes" id="UP001295423">
    <property type="component" value="Unassembled WGS sequence"/>
</dbReference>
<feature type="region of interest" description="Disordered" evidence="1">
    <location>
        <begin position="142"/>
        <end position="205"/>
    </location>
</feature>
<feature type="compositionally biased region" description="Polar residues" evidence="1">
    <location>
        <begin position="654"/>
        <end position="669"/>
    </location>
</feature>
<organism evidence="2 3">
    <name type="scientific">Cylindrotheca closterium</name>
    <dbReference type="NCBI Taxonomy" id="2856"/>
    <lineage>
        <taxon>Eukaryota</taxon>
        <taxon>Sar</taxon>
        <taxon>Stramenopiles</taxon>
        <taxon>Ochrophyta</taxon>
        <taxon>Bacillariophyta</taxon>
        <taxon>Bacillariophyceae</taxon>
        <taxon>Bacillariophycidae</taxon>
        <taxon>Bacillariales</taxon>
        <taxon>Bacillariaceae</taxon>
        <taxon>Cylindrotheca</taxon>
    </lineage>
</organism>
<feature type="compositionally biased region" description="Polar residues" evidence="1">
    <location>
        <begin position="630"/>
        <end position="644"/>
    </location>
</feature>
<feature type="compositionally biased region" description="Low complexity" evidence="1">
    <location>
        <begin position="144"/>
        <end position="156"/>
    </location>
</feature>